<reference evidence="2" key="1">
    <citation type="submission" date="2018-05" db="EMBL/GenBank/DDBJ databases">
        <title>Draft genome of Mucuna pruriens seed.</title>
        <authorList>
            <person name="Nnadi N.E."/>
            <person name="Vos R."/>
            <person name="Hasami M.H."/>
            <person name="Devisetty U.K."/>
            <person name="Aguiy J.C."/>
        </authorList>
    </citation>
    <scope>NUCLEOTIDE SEQUENCE [LARGE SCALE GENOMIC DNA]</scope>
    <source>
        <strain evidence="2">JCA_2017</strain>
    </source>
</reference>
<proteinExistence type="predicted"/>
<feature type="non-terminal residue" evidence="2">
    <location>
        <position position="1"/>
    </location>
</feature>
<evidence type="ECO:0000256" key="1">
    <source>
        <dbReference type="SAM" id="MobiDB-lite"/>
    </source>
</evidence>
<gene>
    <name evidence="2" type="ORF">CR513_25928</name>
</gene>
<feature type="region of interest" description="Disordered" evidence="1">
    <location>
        <begin position="124"/>
        <end position="183"/>
    </location>
</feature>
<protein>
    <submittedName>
        <fullName evidence="2">Uncharacterized protein</fullName>
    </submittedName>
</protein>
<organism evidence="2 3">
    <name type="scientific">Mucuna pruriens</name>
    <name type="common">Velvet bean</name>
    <name type="synonym">Dolichos pruriens</name>
    <dbReference type="NCBI Taxonomy" id="157652"/>
    <lineage>
        <taxon>Eukaryota</taxon>
        <taxon>Viridiplantae</taxon>
        <taxon>Streptophyta</taxon>
        <taxon>Embryophyta</taxon>
        <taxon>Tracheophyta</taxon>
        <taxon>Spermatophyta</taxon>
        <taxon>Magnoliopsida</taxon>
        <taxon>eudicotyledons</taxon>
        <taxon>Gunneridae</taxon>
        <taxon>Pentapetalae</taxon>
        <taxon>rosids</taxon>
        <taxon>fabids</taxon>
        <taxon>Fabales</taxon>
        <taxon>Fabaceae</taxon>
        <taxon>Papilionoideae</taxon>
        <taxon>50 kb inversion clade</taxon>
        <taxon>NPAAA clade</taxon>
        <taxon>indigoferoid/millettioid clade</taxon>
        <taxon>Phaseoleae</taxon>
        <taxon>Mucuna</taxon>
    </lineage>
</organism>
<dbReference type="Proteomes" id="UP000257109">
    <property type="component" value="Unassembled WGS sequence"/>
</dbReference>
<evidence type="ECO:0000313" key="2">
    <source>
        <dbReference type="EMBL" id="RDX92003.1"/>
    </source>
</evidence>
<comment type="caution">
    <text evidence="2">The sequence shown here is derived from an EMBL/GenBank/DDBJ whole genome shotgun (WGS) entry which is preliminary data.</text>
</comment>
<dbReference type="EMBL" id="QJKJ01004974">
    <property type="protein sequence ID" value="RDX92003.1"/>
    <property type="molecule type" value="Genomic_DNA"/>
</dbReference>
<accession>A0A371GNS6</accession>
<keyword evidence="3" id="KW-1185">Reference proteome</keyword>
<dbReference type="AlphaFoldDB" id="A0A371GNS6"/>
<evidence type="ECO:0000313" key="3">
    <source>
        <dbReference type="Proteomes" id="UP000257109"/>
    </source>
</evidence>
<name>A0A371GNS6_MUCPR</name>
<feature type="compositionally biased region" description="Basic and acidic residues" evidence="1">
    <location>
        <begin position="155"/>
        <end position="165"/>
    </location>
</feature>
<sequence>MAKKSLTSNQLVNESFGMSFSFLESKSPSYHTWIMDLGCLLKDSSCSISFISTIFLIQDNQHLQVIGKGLFKQVTQVGHNYFLTIMDDCTSYTWVHPLFHKLVLTQFNIRIKAIQTNMQRMSNWSLKPSQPRLRPSPPNYHSQDQMRLGQPKASRPIETETESSRLFHPRPKASRPTEDIPTR</sequence>